<evidence type="ECO:0000256" key="6">
    <source>
        <dbReference type="SAM" id="Phobius"/>
    </source>
</evidence>
<dbReference type="Proteomes" id="UP001621714">
    <property type="component" value="Unassembled WGS sequence"/>
</dbReference>
<evidence type="ECO:0000256" key="1">
    <source>
        <dbReference type="ARBA" id="ARBA00004651"/>
    </source>
</evidence>
<sequence>MAAVPLPPFRKLIAGQVLVGSLVVIGAEWFWPGSGLSAFWGGVIAIVPQIFFALLVFRHRGARKVQQAVQLLLLGAAVKFGLTFALFVVVFALVQPSNPISLLCAYIAVISVHWLAPTLMRS</sequence>
<evidence type="ECO:0000256" key="3">
    <source>
        <dbReference type="ARBA" id="ARBA00022692"/>
    </source>
</evidence>
<evidence type="ECO:0000313" key="8">
    <source>
        <dbReference type="Proteomes" id="UP001621714"/>
    </source>
</evidence>
<keyword evidence="8" id="KW-1185">Reference proteome</keyword>
<keyword evidence="4 6" id="KW-1133">Transmembrane helix</keyword>
<comment type="subcellular location">
    <subcellularLocation>
        <location evidence="1">Cell membrane</location>
        <topology evidence="1">Multi-pass membrane protein</topology>
    </subcellularLocation>
</comment>
<feature type="transmembrane region" description="Helical" evidence="6">
    <location>
        <begin position="100"/>
        <end position="120"/>
    </location>
</feature>
<evidence type="ECO:0000256" key="5">
    <source>
        <dbReference type="ARBA" id="ARBA00023136"/>
    </source>
</evidence>
<comment type="caution">
    <text evidence="7">The sequence shown here is derived from an EMBL/GenBank/DDBJ whole genome shotgun (WGS) entry which is preliminary data.</text>
</comment>
<dbReference type="Pfam" id="PF03899">
    <property type="entry name" value="ATP-synt_I"/>
    <property type="match status" value="1"/>
</dbReference>
<keyword evidence="3 6" id="KW-0812">Transmembrane</keyword>
<keyword evidence="2" id="KW-1003">Cell membrane</keyword>
<dbReference type="EMBL" id="JBANFI010000002">
    <property type="protein sequence ID" value="MFK7160356.1"/>
    <property type="molecule type" value="Genomic_DNA"/>
</dbReference>
<name>A0ABW8PWJ9_9GAMM</name>
<organism evidence="7 8">
    <name type="scientific">Marinospirillum alkalitolerans</name>
    <dbReference type="NCBI Taxonomy" id="3123374"/>
    <lineage>
        <taxon>Bacteria</taxon>
        <taxon>Pseudomonadati</taxon>
        <taxon>Pseudomonadota</taxon>
        <taxon>Gammaproteobacteria</taxon>
        <taxon>Oceanospirillales</taxon>
        <taxon>Oceanospirillaceae</taxon>
        <taxon>Marinospirillum</taxon>
    </lineage>
</organism>
<reference evidence="7 8" key="1">
    <citation type="submission" date="2024-02" db="EMBL/GenBank/DDBJ databases">
        <title>Marinospirillum sp. MEB 164 isolated from Lonar lake sediment.</title>
        <authorList>
            <person name="Joshi A."/>
            <person name="Thite S."/>
        </authorList>
    </citation>
    <scope>NUCLEOTIDE SEQUENCE [LARGE SCALE GENOMIC DNA]</scope>
    <source>
        <strain evidence="7 8">MEB164</strain>
    </source>
</reference>
<accession>A0ABW8PWJ9</accession>
<gene>
    <name evidence="7" type="ORF">V6U78_04815</name>
</gene>
<proteinExistence type="predicted"/>
<evidence type="ECO:0000256" key="4">
    <source>
        <dbReference type="ARBA" id="ARBA00022989"/>
    </source>
</evidence>
<feature type="transmembrane region" description="Helical" evidence="6">
    <location>
        <begin position="12"/>
        <end position="31"/>
    </location>
</feature>
<evidence type="ECO:0000313" key="7">
    <source>
        <dbReference type="EMBL" id="MFK7160356.1"/>
    </source>
</evidence>
<dbReference type="RefSeq" id="WP_405337894.1">
    <property type="nucleotide sequence ID" value="NZ_JBANFI010000002.1"/>
</dbReference>
<protein>
    <submittedName>
        <fullName evidence="7">ATP synthase subunit I</fullName>
    </submittedName>
</protein>
<feature type="transmembrane region" description="Helical" evidence="6">
    <location>
        <begin position="37"/>
        <end position="57"/>
    </location>
</feature>
<dbReference type="InterPro" id="IPR005598">
    <property type="entry name" value="ATP_synth_I"/>
</dbReference>
<evidence type="ECO:0000256" key="2">
    <source>
        <dbReference type="ARBA" id="ARBA00022475"/>
    </source>
</evidence>
<keyword evidence="5 6" id="KW-0472">Membrane</keyword>
<feature type="transmembrane region" description="Helical" evidence="6">
    <location>
        <begin position="69"/>
        <end position="94"/>
    </location>
</feature>